<gene>
    <name evidence="1" type="ORF">ACJMK2_026777</name>
</gene>
<accession>A0ABD3XP67</accession>
<feature type="non-terminal residue" evidence="1">
    <location>
        <position position="52"/>
    </location>
</feature>
<protein>
    <submittedName>
        <fullName evidence="1">Uncharacterized protein</fullName>
    </submittedName>
</protein>
<evidence type="ECO:0000313" key="1">
    <source>
        <dbReference type="EMBL" id="KAL3886808.1"/>
    </source>
</evidence>
<dbReference type="EMBL" id="JBJQND010000002">
    <property type="protein sequence ID" value="KAL3886808.1"/>
    <property type="molecule type" value="Genomic_DNA"/>
</dbReference>
<evidence type="ECO:0000313" key="2">
    <source>
        <dbReference type="Proteomes" id="UP001634394"/>
    </source>
</evidence>
<reference evidence="1 2" key="1">
    <citation type="submission" date="2024-11" db="EMBL/GenBank/DDBJ databases">
        <title>Chromosome-level genome assembly of the freshwater bivalve Anodonta woodiana.</title>
        <authorList>
            <person name="Chen X."/>
        </authorList>
    </citation>
    <scope>NUCLEOTIDE SEQUENCE [LARGE SCALE GENOMIC DNA]</scope>
    <source>
        <strain evidence="1">MN2024</strain>
        <tissue evidence="1">Gills</tissue>
    </source>
</reference>
<proteinExistence type="predicted"/>
<sequence length="52" mass="5619">MGSLIVDFKVITRNTDTARSTLVSSVNDIYNATFVIEGNNVSISSVVILDQT</sequence>
<dbReference type="AlphaFoldDB" id="A0ABD3XP67"/>
<dbReference type="Proteomes" id="UP001634394">
    <property type="component" value="Unassembled WGS sequence"/>
</dbReference>
<comment type="caution">
    <text evidence="1">The sequence shown here is derived from an EMBL/GenBank/DDBJ whole genome shotgun (WGS) entry which is preliminary data.</text>
</comment>
<organism evidence="1 2">
    <name type="scientific">Sinanodonta woodiana</name>
    <name type="common">Chinese pond mussel</name>
    <name type="synonym">Anodonta woodiana</name>
    <dbReference type="NCBI Taxonomy" id="1069815"/>
    <lineage>
        <taxon>Eukaryota</taxon>
        <taxon>Metazoa</taxon>
        <taxon>Spiralia</taxon>
        <taxon>Lophotrochozoa</taxon>
        <taxon>Mollusca</taxon>
        <taxon>Bivalvia</taxon>
        <taxon>Autobranchia</taxon>
        <taxon>Heteroconchia</taxon>
        <taxon>Palaeoheterodonta</taxon>
        <taxon>Unionida</taxon>
        <taxon>Unionoidea</taxon>
        <taxon>Unionidae</taxon>
        <taxon>Unioninae</taxon>
        <taxon>Sinanodonta</taxon>
    </lineage>
</organism>
<keyword evidence="2" id="KW-1185">Reference proteome</keyword>
<name>A0ABD3XP67_SINWO</name>